<feature type="region of interest" description="Disordered" evidence="3">
    <location>
        <begin position="1"/>
        <end position="22"/>
    </location>
</feature>
<evidence type="ECO:0000256" key="1">
    <source>
        <dbReference type="ARBA" id="ARBA00022723"/>
    </source>
</evidence>
<dbReference type="InterPro" id="IPR050963">
    <property type="entry name" value="Sirohydro_Cobaltochel/CbiX"/>
</dbReference>
<dbReference type="InterPro" id="IPR002762">
    <property type="entry name" value="CbiX-like"/>
</dbReference>
<dbReference type="PANTHER" id="PTHR33542:SF5">
    <property type="entry name" value="FERROCHELATASE CHE1"/>
    <property type="match status" value="1"/>
</dbReference>
<reference evidence="4 5" key="1">
    <citation type="submission" date="2021-01" db="EMBL/GenBank/DDBJ databases">
        <title>Whole genome shotgun sequence of Verrucosispora lutea NBRC 106530.</title>
        <authorList>
            <person name="Komaki H."/>
            <person name="Tamura T."/>
        </authorList>
    </citation>
    <scope>NUCLEOTIDE SEQUENCE [LARGE SCALE GENOMIC DNA]</scope>
    <source>
        <strain evidence="4 5">NBRC 106530</strain>
    </source>
</reference>
<dbReference type="RefSeq" id="WP_373307453.1">
    <property type="nucleotide sequence ID" value="NZ_BOPB01000022.1"/>
</dbReference>
<keyword evidence="2" id="KW-0456">Lyase</keyword>
<dbReference type="EMBL" id="BOPB01000022">
    <property type="protein sequence ID" value="GIJ23232.1"/>
    <property type="molecule type" value="Genomic_DNA"/>
</dbReference>
<dbReference type="CDD" id="cd03416">
    <property type="entry name" value="CbiX_SirB_N"/>
    <property type="match status" value="1"/>
</dbReference>
<keyword evidence="1" id="KW-0479">Metal-binding</keyword>
<dbReference type="Proteomes" id="UP000643165">
    <property type="component" value="Unassembled WGS sequence"/>
</dbReference>
<keyword evidence="5" id="KW-1185">Reference proteome</keyword>
<accession>A0ABQ4IZ78</accession>
<evidence type="ECO:0000256" key="2">
    <source>
        <dbReference type="ARBA" id="ARBA00023239"/>
    </source>
</evidence>
<dbReference type="PANTHER" id="PTHR33542">
    <property type="entry name" value="SIROHYDROCHLORIN FERROCHELATASE, CHLOROPLASTIC"/>
    <property type="match status" value="1"/>
</dbReference>
<organism evidence="4 5">
    <name type="scientific">Micromonospora lutea</name>
    <dbReference type="NCBI Taxonomy" id="419825"/>
    <lineage>
        <taxon>Bacteria</taxon>
        <taxon>Bacillati</taxon>
        <taxon>Actinomycetota</taxon>
        <taxon>Actinomycetes</taxon>
        <taxon>Micromonosporales</taxon>
        <taxon>Micromonosporaceae</taxon>
        <taxon>Micromonospora</taxon>
    </lineage>
</organism>
<gene>
    <name evidence="4" type="ORF">Vlu01_38560</name>
</gene>
<dbReference type="Pfam" id="PF01903">
    <property type="entry name" value="CbiX"/>
    <property type="match status" value="2"/>
</dbReference>
<protein>
    <submittedName>
        <fullName evidence="4">Cobalamin biosynthesis protein</fullName>
    </submittedName>
</protein>
<evidence type="ECO:0000256" key="3">
    <source>
        <dbReference type="SAM" id="MobiDB-lite"/>
    </source>
</evidence>
<proteinExistence type="predicted"/>
<comment type="caution">
    <text evidence="4">The sequence shown here is derived from an EMBL/GenBank/DDBJ whole genome shotgun (WGS) entry which is preliminary data.</text>
</comment>
<evidence type="ECO:0000313" key="5">
    <source>
        <dbReference type="Proteomes" id="UP000643165"/>
    </source>
</evidence>
<sequence>MRAARLTGGVDLTLPDPPRPGGDPLLLVAHGSRDPRAADATRALARAVAAARPGTPVSASWLDHTEPDPTEALRGLAAAGHSRAVLVPLLLTAAYHRRVDIPAAVAAAQRTGPPIRVRITDVLGPVGGEVDPALLAGLRRRLGEAQPGRYDAVVLAAAGTRDAAARGSVGRVAEALGSTLGAPARVSYASAAPPAVDAAVARLRARGARRVAVAAYFLAPGLFHDGVVTAARQAGAIAVAGPLTDAPELVDLVLRRVDAVGQQNAPAV</sequence>
<dbReference type="Gene3D" id="3.40.50.1400">
    <property type="match status" value="2"/>
</dbReference>
<evidence type="ECO:0000313" key="4">
    <source>
        <dbReference type="EMBL" id="GIJ23232.1"/>
    </source>
</evidence>
<name>A0ABQ4IZ78_9ACTN</name>
<dbReference type="SUPFAM" id="SSF53800">
    <property type="entry name" value="Chelatase"/>
    <property type="match status" value="1"/>
</dbReference>